<evidence type="ECO:0000256" key="5">
    <source>
        <dbReference type="ARBA" id="ARBA00022989"/>
    </source>
</evidence>
<evidence type="ECO:0000313" key="9">
    <source>
        <dbReference type="EMBL" id="OLF15031.1"/>
    </source>
</evidence>
<feature type="transmembrane region" description="Helical" evidence="8">
    <location>
        <begin position="88"/>
        <end position="109"/>
    </location>
</feature>
<accession>A0A1Q8CKY8</accession>
<keyword evidence="5 8" id="KW-1133">Transmembrane helix</keyword>
<dbReference type="Pfam" id="PF09594">
    <property type="entry name" value="GT87"/>
    <property type="match status" value="1"/>
</dbReference>
<evidence type="ECO:0000256" key="7">
    <source>
        <dbReference type="ARBA" id="ARBA00024033"/>
    </source>
</evidence>
<keyword evidence="2" id="KW-1003">Cell membrane</keyword>
<comment type="caution">
    <text evidence="9">The sequence shown here is derived from an EMBL/GenBank/DDBJ whole genome shotgun (WGS) entry which is preliminary data.</text>
</comment>
<dbReference type="STRING" id="1912961.BU204_24060"/>
<keyword evidence="6 8" id="KW-0472">Membrane</keyword>
<organism evidence="9 10">
    <name type="scientific">Actinophytocola xanthii</name>
    <dbReference type="NCBI Taxonomy" id="1912961"/>
    <lineage>
        <taxon>Bacteria</taxon>
        <taxon>Bacillati</taxon>
        <taxon>Actinomycetota</taxon>
        <taxon>Actinomycetes</taxon>
        <taxon>Pseudonocardiales</taxon>
        <taxon>Pseudonocardiaceae</taxon>
    </lineage>
</organism>
<keyword evidence="4 8" id="KW-0812">Transmembrane</keyword>
<dbReference type="EMBL" id="MSIE01000046">
    <property type="protein sequence ID" value="OLF15031.1"/>
    <property type="molecule type" value="Genomic_DNA"/>
</dbReference>
<feature type="transmembrane region" description="Helical" evidence="8">
    <location>
        <begin position="301"/>
        <end position="322"/>
    </location>
</feature>
<feature type="transmembrane region" description="Helical" evidence="8">
    <location>
        <begin position="372"/>
        <end position="391"/>
    </location>
</feature>
<reference evidence="9 10" key="1">
    <citation type="submission" date="2016-12" db="EMBL/GenBank/DDBJ databases">
        <title>The draft genome sequence of Actinophytocola sp. 11-183.</title>
        <authorList>
            <person name="Wang W."/>
            <person name="Yuan L."/>
        </authorList>
    </citation>
    <scope>NUCLEOTIDE SEQUENCE [LARGE SCALE GENOMIC DNA]</scope>
    <source>
        <strain evidence="9 10">11-183</strain>
    </source>
</reference>
<keyword evidence="3" id="KW-0808">Transferase</keyword>
<feature type="transmembrane region" description="Helical" evidence="8">
    <location>
        <begin position="116"/>
        <end position="135"/>
    </location>
</feature>
<evidence type="ECO:0000256" key="4">
    <source>
        <dbReference type="ARBA" id="ARBA00022692"/>
    </source>
</evidence>
<dbReference type="AlphaFoldDB" id="A0A1Q8CKY8"/>
<dbReference type="GO" id="GO:0016758">
    <property type="term" value="F:hexosyltransferase activity"/>
    <property type="evidence" value="ECO:0007669"/>
    <property type="project" value="InterPro"/>
</dbReference>
<feature type="transmembrane region" description="Helical" evidence="8">
    <location>
        <begin position="197"/>
        <end position="216"/>
    </location>
</feature>
<proteinExistence type="inferred from homology"/>
<name>A0A1Q8CKY8_9PSEU</name>
<protein>
    <recommendedName>
        <fullName evidence="11">DUF2029 domain-containing protein</fullName>
    </recommendedName>
</protein>
<feature type="transmembrane region" description="Helical" evidence="8">
    <location>
        <begin position="261"/>
        <end position="281"/>
    </location>
</feature>
<gene>
    <name evidence="9" type="ORF">BU204_24060</name>
</gene>
<evidence type="ECO:0000256" key="8">
    <source>
        <dbReference type="SAM" id="Phobius"/>
    </source>
</evidence>
<comment type="subcellular location">
    <subcellularLocation>
        <location evidence="1">Cell membrane</location>
        <topology evidence="1">Multi-pass membrane protein</topology>
    </subcellularLocation>
</comment>
<feature type="transmembrane region" description="Helical" evidence="8">
    <location>
        <begin position="12"/>
        <end position="31"/>
    </location>
</feature>
<comment type="similarity">
    <text evidence="7">Belongs to the glycosyltransferase 87 family.</text>
</comment>
<evidence type="ECO:0000256" key="6">
    <source>
        <dbReference type="ARBA" id="ARBA00023136"/>
    </source>
</evidence>
<evidence type="ECO:0008006" key="11">
    <source>
        <dbReference type="Google" id="ProtNLM"/>
    </source>
</evidence>
<feature type="transmembrane region" description="Helical" evidence="8">
    <location>
        <begin position="170"/>
        <end position="191"/>
    </location>
</feature>
<evidence type="ECO:0000256" key="2">
    <source>
        <dbReference type="ARBA" id="ARBA00022475"/>
    </source>
</evidence>
<dbReference type="InterPro" id="IPR018584">
    <property type="entry name" value="GT87"/>
</dbReference>
<sequence length="399" mass="43390">MDPSSRRHWQVIGVSIALCVAIELILVPRFYNHFIDLNAYWQGNVAWADGRDLYGPLSSPSVGWVPNFIYPPFALIALAPFTMTSFSVAQVTTVAASVVCLAICGYVILRRLRPDAPTYTTVRLVAVAMPVLVVLEPVRTTVGLGQINLLLMTAVIVDCLAPSTRLPRGILVGLAAAIKVTPAAFLLFFLLRRDFRAAVTAVITGLVATAAGFALAPSASIRFWFGGILFQPHRVSGPATRENQTIAASLNRLHLSETTHLVARAVLVVVVLVAGAIAIRYADRTLALLANATVALLVSPLSWVAHWVWLAMAWLMIAHHALATMHADEASSRHARRGVVVLLVVTAAFMVSPHDFASRNGPFWQPWEHLVVHTYPVMAVVFLLVLAYHSLRRRATASP</sequence>
<evidence type="ECO:0000256" key="3">
    <source>
        <dbReference type="ARBA" id="ARBA00022679"/>
    </source>
</evidence>
<keyword evidence="10" id="KW-1185">Reference proteome</keyword>
<evidence type="ECO:0000256" key="1">
    <source>
        <dbReference type="ARBA" id="ARBA00004651"/>
    </source>
</evidence>
<dbReference type="GO" id="GO:0005886">
    <property type="term" value="C:plasma membrane"/>
    <property type="evidence" value="ECO:0007669"/>
    <property type="project" value="UniProtKB-SubCell"/>
</dbReference>
<evidence type="ECO:0000313" key="10">
    <source>
        <dbReference type="Proteomes" id="UP000185596"/>
    </source>
</evidence>
<dbReference type="Proteomes" id="UP000185596">
    <property type="component" value="Unassembled WGS sequence"/>
</dbReference>